<keyword evidence="6 11" id="KW-0812">Transmembrane</keyword>
<keyword evidence="10 11" id="KW-0198">Cysteine biosynthesis</keyword>
<dbReference type="PANTHER" id="PTHR37468">
    <property type="entry name" value="SULFATE TRANSPORTER CYSZ"/>
    <property type="match status" value="1"/>
</dbReference>
<dbReference type="NCBIfam" id="NF003433">
    <property type="entry name" value="PRK04949.1"/>
    <property type="match status" value="1"/>
</dbReference>
<keyword evidence="5 11" id="KW-0028">Amino-acid biosynthesis</keyword>
<proteinExistence type="inferred from homology"/>
<feature type="transmembrane region" description="Helical" evidence="11">
    <location>
        <begin position="145"/>
        <end position="172"/>
    </location>
</feature>
<keyword evidence="7 11" id="KW-1133">Transmembrane helix</keyword>
<dbReference type="GO" id="GO:0005886">
    <property type="term" value="C:plasma membrane"/>
    <property type="evidence" value="ECO:0007669"/>
    <property type="project" value="UniProtKB-SubCell"/>
</dbReference>
<dbReference type="Pfam" id="PF07264">
    <property type="entry name" value="EI24"/>
    <property type="match status" value="1"/>
</dbReference>
<evidence type="ECO:0000256" key="5">
    <source>
        <dbReference type="ARBA" id="ARBA00022605"/>
    </source>
</evidence>
<dbReference type="InterPro" id="IPR050480">
    <property type="entry name" value="CysZ-like"/>
</dbReference>
<keyword evidence="3 11" id="KW-1003">Cell membrane</keyword>
<feature type="transmembrane region" description="Helical" evidence="11">
    <location>
        <begin position="26"/>
        <end position="46"/>
    </location>
</feature>
<protein>
    <recommendedName>
        <fullName evidence="11">Sulfate transporter CysZ</fullName>
    </recommendedName>
</protein>
<evidence type="ECO:0000256" key="10">
    <source>
        <dbReference type="ARBA" id="ARBA00023192"/>
    </source>
</evidence>
<evidence type="ECO:0000256" key="2">
    <source>
        <dbReference type="ARBA" id="ARBA00022448"/>
    </source>
</evidence>
<dbReference type="EMBL" id="FUYB01000021">
    <property type="protein sequence ID" value="SKA92042.1"/>
    <property type="molecule type" value="Genomic_DNA"/>
</dbReference>
<evidence type="ECO:0000256" key="1">
    <source>
        <dbReference type="ARBA" id="ARBA00004141"/>
    </source>
</evidence>
<evidence type="ECO:0000256" key="8">
    <source>
        <dbReference type="ARBA" id="ARBA00023032"/>
    </source>
</evidence>
<accession>A0A1T4XR64</accession>
<keyword evidence="9 11" id="KW-0472">Membrane</keyword>
<comment type="subcellular location">
    <subcellularLocation>
        <location evidence="11">Cell inner membrane</location>
        <topology evidence="11">Multi-pass membrane protein</topology>
    </subcellularLocation>
    <subcellularLocation>
        <location evidence="1">Membrane</location>
        <topology evidence="1">Multi-pass membrane protein</topology>
    </subcellularLocation>
</comment>
<feature type="transmembrane region" description="Helical" evidence="11">
    <location>
        <begin position="66"/>
        <end position="92"/>
    </location>
</feature>
<dbReference type="GO" id="GO:0000103">
    <property type="term" value="P:sulfate assimilation"/>
    <property type="evidence" value="ECO:0007669"/>
    <property type="project" value="InterPro"/>
</dbReference>
<reference evidence="12 13" key="1">
    <citation type="submission" date="2017-02" db="EMBL/GenBank/DDBJ databases">
        <authorList>
            <person name="Peterson S.W."/>
        </authorList>
    </citation>
    <scope>NUCLEOTIDE SEQUENCE [LARGE SCALE GENOMIC DNA]</scope>
    <source>
        <strain evidence="12 13">ATCC 49788</strain>
    </source>
</reference>
<evidence type="ECO:0000256" key="4">
    <source>
        <dbReference type="ARBA" id="ARBA00022519"/>
    </source>
</evidence>
<name>A0A1T4XR64_9GAMM</name>
<evidence type="ECO:0000313" key="12">
    <source>
        <dbReference type="EMBL" id="SKA92042.1"/>
    </source>
</evidence>
<evidence type="ECO:0000313" key="13">
    <source>
        <dbReference type="Proteomes" id="UP000190460"/>
    </source>
</evidence>
<evidence type="ECO:0000256" key="6">
    <source>
        <dbReference type="ARBA" id="ARBA00022692"/>
    </source>
</evidence>
<dbReference type="GO" id="GO:0009675">
    <property type="term" value="F:high-affinity sulfate:proton symporter activity"/>
    <property type="evidence" value="ECO:0007669"/>
    <property type="project" value="TreeGrafter"/>
</dbReference>
<sequence>MTGLFQGMHYVLKGFALITQKGIRPFVVLPLLINILIFSAGIWLATSQVDRWMEQLLPTWLHWLEWLLWPLFILVIFFAVFYTFTMLANLIAAPFNALLAEQVEKHLNGLPVAEFQGFKSIPALITRTFRSEASKLWYMAKWGMLLLLITIIPGVNIISPLAWTIFGAWMLAIEYADYPMGNHELYFKEELKTLKQHPAHALGFGWILSLITAIPILNFLAMPVGVAGGTALWVDELSKSHRNT</sequence>
<dbReference type="RefSeq" id="WP_078923782.1">
    <property type="nucleotide sequence ID" value="NZ_FUYB01000021.1"/>
</dbReference>
<dbReference type="HAMAP" id="MF_00468">
    <property type="entry name" value="CysZ"/>
    <property type="match status" value="1"/>
</dbReference>
<dbReference type="OrthoDB" id="5292355at2"/>
<evidence type="ECO:0000256" key="7">
    <source>
        <dbReference type="ARBA" id="ARBA00022989"/>
    </source>
</evidence>
<evidence type="ECO:0000256" key="9">
    <source>
        <dbReference type="ARBA" id="ARBA00023136"/>
    </source>
</evidence>
<dbReference type="GO" id="GO:0019344">
    <property type="term" value="P:cysteine biosynthetic process"/>
    <property type="evidence" value="ECO:0007669"/>
    <property type="project" value="UniProtKB-UniRule"/>
</dbReference>
<gene>
    <name evidence="11" type="primary">cysZ</name>
    <name evidence="12" type="ORF">SAMN02745130_03340</name>
</gene>
<keyword evidence="4 11" id="KW-0997">Cell inner membrane</keyword>
<evidence type="ECO:0000256" key="11">
    <source>
        <dbReference type="HAMAP-Rule" id="MF_00468"/>
    </source>
</evidence>
<organism evidence="12 13">
    <name type="scientific">Thiothrix eikelboomii</name>
    <dbReference type="NCBI Taxonomy" id="92487"/>
    <lineage>
        <taxon>Bacteria</taxon>
        <taxon>Pseudomonadati</taxon>
        <taxon>Pseudomonadota</taxon>
        <taxon>Gammaproteobacteria</taxon>
        <taxon>Thiotrichales</taxon>
        <taxon>Thiotrichaceae</taxon>
        <taxon>Thiothrix</taxon>
    </lineage>
</organism>
<comment type="similarity">
    <text evidence="11">Belongs to the CysZ family.</text>
</comment>
<dbReference type="STRING" id="92487.SAMN02745130_03340"/>
<keyword evidence="2 11" id="KW-0813">Transport</keyword>
<evidence type="ECO:0000256" key="3">
    <source>
        <dbReference type="ARBA" id="ARBA00022475"/>
    </source>
</evidence>
<comment type="function">
    <text evidence="11">High affinity, high specificity proton-dependent sulfate transporter, which mediates sulfate uptake. Provides the sulfur source for the cysteine synthesis pathway.</text>
</comment>
<feature type="transmembrane region" description="Helical" evidence="11">
    <location>
        <begin position="204"/>
        <end position="234"/>
    </location>
</feature>
<dbReference type="InterPro" id="IPR059112">
    <property type="entry name" value="CysZ/EI24"/>
</dbReference>
<dbReference type="InterPro" id="IPR022985">
    <property type="entry name" value="Sulfate_CysZ"/>
</dbReference>
<dbReference type="PANTHER" id="PTHR37468:SF1">
    <property type="entry name" value="SULFATE TRANSPORTER CYSZ"/>
    <property type="match status" value="1"/>
</dbReference>
<dbReference type="Proteomes" id="UP000190460">
    <property type="component" value="Unassembled WGS sequence"/>
</dbReference>
<dbReference type="AlphaFoldDB" id="A0A1T4XR64"/>
<keyword evidence="8 11" id="KW-0764">Sulfate transport</keyword>
<keyword evidence="13" id="KW-1185">Reference proteome</keyword>